<reference evidence="8" key="2">
    <citation type="submission" date="2025-08" db="UniProtKB">
        <authorList>
            <consortium name="Ensembl"/>
        </authorList>
    </citation>
    <scope>IDENTIFICATION</scope>
</reference>
<dbReference type="Gene3D" id="2.60.40.1930">
    <property type="match status" value="1"/>
</dbReference>
<dbReference type="GeneTree" id="ENSGT00940000155926"/>
<reference evidence="9" key="1">
    <citation type="submission" date="2018-06" db="EMBL/GenBank/DDBJ databases">
        <title>Genome assembly of Danube salmon.</title>
        <authorList>
            <person name="Macqueen D.J."/>
            <person name="Gundappa M.K."/>
        </authorList>
    </citation>
    <scope>NUCLEOTIDE SEQUENCE [LARGE SCALE GENOMIC DNA]</scope>
</reference>
<keyword evidence="4" id="KW-0722">Serine protease inhibitor</keyword>
<dbReference type="STRING" id="62062.ENSHHUP00000040208"/>
<comment type="similarity">
    <text evidence="1">Belongs to the protease inhibitor I39 (alpha-2-macroglobulin) family.</text>
</comment>
<dbReference type="Ensembl" id="ENSHHUT00000041767.1">
    <property type="protein sequence ID" value="ENSHHUP00000040208.1"/>
    <property type="gene ID" value="ENSHHUG00000024901.1"/>
</dbReference>
<dbReference type="FunFam" id="2.60.40.1930:FF:000001">
    <property type="entry name" value="CD109 isoform 3"/>
    <property type="match status" value="1"/>
</dbReference>
<keyword evidence="6" id="KW-0325">Glycoprotein</keyword>
<dbReference type="PANTHER" id="PTHR11412">
    <property type="entry name" value="MACROGLOBULIN / COMPLEMENT"/>
    <property type="match status" value="1"/>
</dbReference>
<evidence type="ECO:0000256" key="2">
    <source>
        <dbReference type="ARBA" id="ARBA00022690"/>
    </source>
</evidence>
<evidence type="ECO:0000256" key="4">
    <source>
        <dbReference type="ARBA" id="ARBA00022900"/>
    </source>
</evidence>
<dbReference type="InterPro" id="IPR002890">
    <property type="entry name" value="MG2"/>
</dbReference>
<dbReference type="InterPro" id="IPR050473">
    <property type="entry name" value="A2M/Complement_sys"/>
</dbReference>
<evidence type="ECO:0000313" key="8">
    <source>
        <dbReference type="Ensembl" id="ENSHHUP00000040208.1"/>
    </source>
</evidence>
<evidence type="ECO:0000313" key="9">
    <source>
        <dbReference type="Proteomes" id="UP000314982"/>
    </source>
</evidence>
<keyword evidence="3" id="KW-0732">Signal</keyword>
<dbReference type="GO" id="GO:0004867">
    <property type="term" value="F:serine-type endopeptidase inhibitor activity"/>
    <property type="evidence" value="ECO:0007669"/>
    <property type="project" value="UniProtKB-KW"/>
</dbReference>
<dbReference type="AlphaFoldDB" id="A0A4W5MR05"/>
<feature type="domain" description="Macroglobulin" evidence="7">
    <location>
        <begin position="21"/>
        <end position="111"/>
    </location>
</feature>
<evidence type="ECO:0000256" key="5">
    <source>
        <dbReference type="ARBA" id="ARBA00022966"/>
    </source>
</evidence>
<evidence type="ECO:0000256" key="6">
    <source>
        <dbReference type="ARBA" id="ARBA00023180"/>
    </source>
</evidence>
<keyword evidence="2" id="KW-0646">Protease inhibitor</keyword>
<proteinExistence type="inferred from homology"/>
<protein>
    <recommendedName>
        <fullName evidence="7">Macroglobulin domain-containing protein</fullName>
    </recommendedName>
</protein>
<dbReference type="Pfam" id="PF01835">
    <property type="entry name" value="MG2"/>
    <property type="match status" value="1"/>
</dbReference>
<keyword evidence="9" id="KW-1185">Reference proteome</keyword>
<sequence>MGNMVFTNSTALRFNPKSSSTFIQTDKANYRPGQVVKIRAVSIYPDGKPYKGKIDIIIKDPKANMIRQWLSLDSVLGVLSKEFQLSKNPSLGKWTIVTSVNEVVSENQFNVEHYVLPRFEVWIEAPSVLHHDDTLWGMVTAK</sequence>
<evidence type="ECO:0000256" key="1">
    <source>
        <dbReference type="ARBA" id="ARBA00010952"/>
    </source>
</evidence>
<reference evidence="8" key="3">
    <citation type="submission" date="2025-09" db="UniProtKB">
        <authorList>
            <consortium name="Ensembl"/>
        </authorList>
    </citation>
    <scope>IDENTIFICATION</scope>
</reference>
<accession>A0A4W5MR05</accession>
<keyword evidence="5" id="KW-0882">Thioester bond</keyword>
<organism evidence="8 9">
    <name type="scientific">Hucho hucho</name>
    <name type="common">huchen</name>
    <dbReference type="NCBI Taxonomy" id="62062"/>
    <lineage>
        <taxon>Eukaryota</taxon>
        <taxon>Metazoa</taxon>
        <taxon>Chordata</taxon>
        <taxon>Craniata</taxon>
        <taxon>Vertebrata</taxon>
        <taxon>Euteleostomi</taxon>
        <taxon>Actinopterygii</taxon>
        <taxon>Neopterygii</taxon>
        <taxon>Teleostei</taxon>
        <taxon>Protacanthopterygii</taxon>
        <taxon>Salmoniformes</taxon>
        <taxon>Salmonidae</taxon>
        <taxon>Salmoninae</taxon>
        <taxon>Hucho</taxon>
    </lineage>
</organism>
<evidence type="ECO:0000259" key="7">
    <source>
        <dbReference type="Pfam" id="PF01835"/>
    </source>
</evidence>
<dbReference type="PANTHER" id="PTHR11412:SF136">
    <property type="entry name" value="CD109 ANTIGEN"/>
    <property type="match status" value="1"/>
</dbReference>
<dbReference type="Proteomes" id="UP000314982">
    <property type="component" value="Unassembled WGS sequence"/>
</dbReference>
<evidence type="ECO:0000256" key="3">
    <source>
        <dbReference type="ARBA" id="ARBA00022729"/>
    </source>
</evidence>
<dbReference type="GO" id="GO:0005615">
    <property type="term" value="C:extracellular space"/>
    <property type="evidence" value="ECO:0007669"/>
    <property type="project" value="TreeGrafter"/>
</dbReference>
<name>A0A4W5MR05_9TELE</name>